<name>A0A7M2WZ00_9BACT</name>
<reference evidence="2 3" key="1">
    <citation type="submission" date="2020-10" db="EMBL/GenBank/DDBJ databases">
        <title>Wide distribution of Phycisphaera-like planctomycetes from WD2101 soil group in peatlands and genome analysis of the first cultivated representative.</title>
        <authorList>
            <person name="Dedysh S.N."/>
            <person name="Beletsky A.V."/>
            <person name="Ivanova A."/>
            <person name="Kulichevskaya I.S."/>
            <person name="Suzina N.E."/>
            <person name="Philippov D.A."/>
            <person name="Rakitin A.L."/>
            <person name="Mardanov A.V."/>
            <person name="Ravin N.V."/>
        </authorList>
    </citation>
    <scope>NUCLEOTIDE SEQUENCE [LARGE SCALE GENOMIC DNA]</scope>
    <source>
        <strain evidence="2 3">M1803</strain>
    </source>
</reference>
<dbReference type="InterPro" id="IPR038725">
    <property type="entry name" value="YdaG_split_barrel_FMN-bd"/>
</dbReference>
<dbReference type="KEGG" id="hbs:IPV69_26575"/>
<evidence type="ECO:0000313" key="3">
    <source>
        <dbReference type="Proteomes" id="UP000593765"/>
    </source>
</evidence>
<dbReference type="AlphaFoldDB" id="A0A7M2WZ00"/>
<accession>A0A7M2WZ00</accession>
<dbReference type="SUPFAM" id="SSF50475">
    <property type="entry name" value="FMN-binding split barrel"/>
    <property type="match status" value="1"/>
</dbReference>
<feature type="domain" description="General stress protein FMN-binding split barrel" evidence="1">
    <location>
        <begin position="11"/>
        <end position="164"/>
    </location>
</feature>
<gene>
    <name evidence="2" type="ORF">IPV69_26575</name>
</gene>
<dbReference type="InterPro" id="IPR052917">
    <property type="entry name" value="Stress-Dev_Protein"/>
</dbReference>
<dbReference type="PANTHER" id="PTHR34818:SF1">
    <property type="entry name" value="PROTEIN BLI-3"/>
    <property type="match status" value="1"/>
</dbReference>
<sequence length="177" mass="20097">MTETTPTAKKLDELYDLIKEMKIALMTTRRSDGLLVTRPMATQKRNPIADLWFVTNIETQKIDELEDDPNVNLGYYNHGTYEWVSVSGKATLSQDRRLIRELHQPDWQAWFGDEGGNRNGGPDDPRLALILVDAVSVVYTKSKHSRPRALFEIAKGMLTGSEPDISREEHLSAAELR</sequence>
<dbReference type="Pfam" id="PF16242">
    <property type="entry name" value="Pyrid_ox_like"/>
    <property type="match status" value="1"/>
</dbReference>
<dbReference type="RefSeq" id="WP_206292764.1">
    <property type="nucleotide sequence ID" value="NZ_CP063458.1"/>
</dbReference>
<dbReference type="InterPro" id="IPR012349">
    <property type="entry name" value="Split_barrel_FMN-bd"/>
</dbReference>
<evidence type="ECO:0000259" key="1">
    <source>
        <dbReference type="Pfam" id="PF16242"/>
    </source>
</evidence>
<dbReference type="Proteomes" id="UP000593765">
    <property type="component" value="Chromosome"/>
</dbReference>
<keyword evidence="3" id="KW-1185">Reference proteome</keyword>
<dbReference type="EMBL" id="CP063458">
    <property type="protein sequence ID" value="QOV89710.1"/>
    <property type="molecule type" value="Genomic_DNA"/>
</dbReference>
<dbReference type="PANTHER" id="PTHR34818">
    <property type="entry name" value="PROTEIN BLI-3"/>
    <property type="match status" value="1"/>
</dbReference>
<dbReference type="Gene3D" id="2.30.110.10">
    <property type="entry name" value="Electron Transport, Fmn-binding Protein, Chain A"/>
    <property type="match status" value="1"/>
</dbReference>
<evidence type="ECO:0000313" key="2">
    <source>
        <dbReference type="EMBL" id="QOV89710.1"/>
    </source>
</evidence>
<organism evidence="2 3">
    <name type="scientific">Humisphaera borealis</name>
    <dbReference type="NCBI Taxonomy" id="2807512"/>
    <lineage>
        <taxon>Bacteria</taxon>
        <taxon>Pseudomonadati</taxon>
        <taxon>Planctomycetota</taxon>
        <taxon>Phycisphaerae</taxon>
        <taxon>Tepidisphaerales</taxon>
        <taxon>Tepidisphaeraceae</taxon>
        <taxon>Humisphaera</taxon>
    </lineage>
</organism>
<protein>
    <submittedName>
        <fullName evidence="2">Pyridoxamine 5'-phosphate oxidase family protein</fullName>
    </submittedName>
</protein>
<proteinExistence type="predicted"/>